<dbReference type="EMBL" id="CNFT01001430">
    <property type="protein sequence ID" value="CKT28692.1"/>
    <property type="molecule type" value="Genomic_DNA"/>
</dbReference>
<dbReference type="Proteomes" id="UP000046680">
    <property type="component" value="Unassembled WGS sequence"/>
</dbReference>
<dbReference type="Proteomes" id="UP000048948">
    <property type="component" value="Unassembled WGS sequence"/>
</dbReference>
<evidence type="ECO:0000313" key="5">
    <source>
        <dbReference type="EMBL" id="COX30579.1"/>
    </source>
</evidence>
<dbReference type="Proteomes" id="UP000048600">
    <property type="component" value="Unassembled WGS sequence"/>
</dbReference>
<proteinExistence type="predicted"/>
<reference evidence="7 8" key="2">
    <citation type="submission" date="2015-03" db="EMBL/GenBank/DDBJ databases">
        <authorList>
            <consortium name="Pathogen Informatics"/>
        </authorList>
    </citation>
    <scope>NUCLEOTIDE SEQUENCE [LARGE SCALE GENOMIC DNA]</scope>
    <source>
        <strain evidence="3 11">Bir 172</strain>
        <strain evidence="2 12">Bir 185</strain>
        <strain evidence="1 9">C09601061</strain>
        <strain evidence="4 8">M09401471</strain>
        <strain evidence="7">N09902308</strain>
        <strain evidence="5 10">P00601463</strain>
    </source>
</reference>
<name>A0A655JNS2_MYCTX</name>
<gene>
    <name evidence="1" type="ORF">ERS007657_03475</name>
    <name evidence="4" type="ORF">ERS007720_00701</name>
    <name evidence="6" type="ORF">ERS007739_05024</name>
    <name evidence="5" type="ORF">ERS007741_04165</name>
    <name evidence="3" type="ORF">ERS027646_04378</name>
    <name evidence="2" type="ORF">ERS027659_04200</name>
</gene>
<evidence type="ECO:0000313" key="3">
    <source>
        <dbReference type="EMBL" id="CKU00723.1"/>
    </source>
</evidence>
<evidence type="ECO:0000313" key="8">
    <source>
        <dbReference type="Proteomes" id="UP000044938"/>
    </source>
</evidence>
<dbReference type="AlphaFoldDB" id="A0A655JNS2"/>
<organism evidence="5 10">
    <name type="scientific">Mycobacterium tuberculosis</name>
    <dbReference type="NCBI Taxonomy" id="1773"/>
    <lineage>
        <taxon>Bacteria</taxon>
        <taxon>Bacillati</taxon>
        <taxon>Actinomycetota</taxon>
        <taxon>Actinomycetes</taxon>
        <taxon>Mycobacteriales</taxon>
        <taxon>Mycobacteriaceae</taxon>
        <taxon>Mycobacterium</taxon>
        <taxon>Mycobacterium tuberculosis complex</taxon>
    </lineage>
</organism>
<dbReference type="EMBL" id="CSAJ01000056">
    <property type="protein sequence ID" value="COV67670.1"/>
    <property type="molecule type" value="Genomic_DNA"/>
</dbReference>
<dbReference type="Proteomes" id="UP000050164">
    <property type="component" value="Unassembled WGS sequence"/>
</dbReference>
<reference evidence="6" key="1">
    <citation type="submission" date="2015-03" db="EMBL/GenBank/DDBJ databases">
        <authorList>
            <consortium name="Pathogen Informatics"/>
            <person name="Murphy D."/>
        </authorList>
    </citation>
    <scope>NUCLEOTIDE SEQUENCE</scope>
    <source>
        <strain evidence="6">N09902308</strain>
    </source>
</reference>
<evidence type="ECO:0000313" key="10">
    <source>
        <dbReference type="Proteomes" id="UP000048600"/>
    </source>
</evidence>
<dbReference type="EMBL" id="CHKL01000786">
    <property type="protein sequence ID" value="COX30579.1"/>
    <property type="molecule type" value="Genomic_DNA"/>
</dbReference>
<dbReference type="EMBL" id="CNGE01001321">
    <property type="protein sequence ID" value="CKU00723.1"/>
    <property type="molecule type" value="Genomic_DNA"/>
</dbReference>
<dbReference type="Proteomes" id="UP000039021">
    <property type="component" value="Unassembled WGS sequence"/>
</dbReference>
<evidence type="ECO:0000313" key="9">
    <source>
        <dbReference type="Proteomes" id="UP000046680"/>
    </source>
</evidence>
<evidence type="ECO:0000313" key="1">
    <source>
        <dbReference type="EMBL" id="CFR99778.1"/>
    </source>
</evidence>
<evidence type="ECO:0000313" key="11">
    <source>
        <dbReference type="Proteomes" id="UP000048948"/>
    </source>
</evidence>
<dbReference type="EMBL" id="CGCX01001691">
    <property type="protein sequence ID" value="CFR99778.1"/>
    <property type="molecule type" value="Genomic_DNA"/>
</dbReference>
<protein>
    <submittedName>
        <fullName evidence="5">Uncharacterized protein</fullName>
    </submittedName>
</protein>
<evidence type="ECO:0000313" key="4">
    <source>
        <dbReference type="EMBL" id="COV67670.1"/>
    </source>
</evidence>
<evidence type="ECO:0000313" key="6">
    <source>
        <dbReference type="EMBL" id="CPB04297.1"/>
    </source>
</evidence>
<dbReference type="Proteomes" id="UP000044938">
    <property type="component" value="Unassembled WGS sequence"/>
</dbReference>
<sequence length="91" mass="10088">MQFLETPGNLDRPAVVAEVSSDLAHDGRNREGDEVRPGLHVEANRGVDQPDPRDLNKVVTRFAATLEPPRDVIGQRQAPLNDLVPVPLEFR</sequence>
<accession>A0A655JNS2</accession>
<evidence type="ECO:0000313" key="2">
    <source>
        <dbReference type="EMBL" id="CKT28692.1"/>
    </source>
</evidence>
<evidence type="ECO:0000313" key="12">
    <source>
        <dbReference type="Proteomes" id="UP000050164"/>
    </source>
</evidence>
<dbReference type="EMBL" id="CSBK01003575">
    <property type="protein sequence ID" value="CPB04297.1"/>
    <property type="molecule type" value="Genomic_DNA"/>
</dbReference>
<evidence type="ECO:0000313" key="7">
    <source>
        <dbReference type="Proteomes" id="UP000039021"/>
    </source>
</evidence>